<feature type="compositionally biased region" description="Polar residues" evidence="1">
    <location>
        <begin position="1"/>
        <end position="15"/>
    </location>
</feature>
<keyword evidence="3" id="KW-1185">Reference proteome</keyword>
<comment type="caution">
    <text evidence="2">The sequence shown here is derived from an EMBL/GenBank/DDBJ whole genome shotgun (WGS) entry which is preliminary data.</text>
</comment>
<reference evidence="2 3" key="1">
    <citation type="submission" date="2020-08" db="EMBL/GenBank/DDBJ databases">
        <title>Sequencing the genomes of 1000 actinobacteria strains.</title>
        <authorList>
            <person name="Klenk H.-P."/>
        </authorList>
    </citation>
    <scope>NUCLEOTIDE SEQUENCE [LARGE SCALE GENOMIC DNA]</scope>
    <source>
        <strain evidence="2 3">DSM 44320</strain>
    </source>
</reference>
<evidence type="ECO:0000313" key="3">
    <source>
        <dbReference type="Proteomes" id="UP000579945"/>
    </source>
</evidence>
<dbReference type="EMBL" id="JACIBV010000001">
    <property type="protein sequence ID" value="MBB3724484.1"/>
    <property type="molecule type" value="Genomic_DNA"/>
</dbReference>
<sequence length="30" mass="3046">MTPPDSDQTLAASPSQPIPAGNLSDKVNPP</sequence>
<name>A0A7W5UWV9_9ACTN</name>
<dbReference type="AlphaFoldDB" id="A0A7W5UWV9"/>
<protein>
    <submittedName>
        <fullName evidence="2">Uncharacterized protein</fullName>
    </submittedName>
</protein>
<gene>
    <name evidence="2" type="ORF">FHR33_000344</name>
</gene>
<proteinExistence type="predicted"/>
<organism evidence="2 3">
    <name type="scientific">Nonomuraea dietziae</name>
    <dbReference type="NCBI Taxonomy" id="65515"/>
    <lineage>
        <taxon>Bacteria</taxon>
        <taxon>Bacillati</taxon>
        <taxon>Actinomycetota</taxon>
        <taxon>Actinomycetes</taxon>
        <taxon>Streptosporangiales</taxon>
        <taxon>Streptosporangiaceae</taxon>
        <taxon>Nonomuraea</taxon>
    </lineage>
</organism>
<accession>A0A7W5UWV9</accession>
<evidence type="ECO:0000256" key="1">
    <source>
        <dbReference type="SAM" id="MobiDB-lite"/>
    </source>
</evidence>
<evidence type="ECO:0000313" key="2">
    <source>
        <dbReference type="EMBL" id="MBB3724484.1"/>
    </source>
</evidence>
<dbReference type="Proteomes" id="UP000579945">
    <property type="component" value="Unassembled WGS sequence"/>
</dbReference>
<feature type="region of interest" description="Disordered" evidence="1">
    <location>
        <begin position="1"/>
        <end position="30"/>
    </location>
</feature>